<keyword evidence="2" id="KW-1185">Reference proteome</keyword>
<dbReference type="KEGG" id="scor:J3U87_07310"/>
<dbReference type="AlphaFoldDB" id="A0A8A4TQK3"/>
<evidence type="ECO:0000313" key="2">
    <source>
        <dbReference type="Proteomes" id="UP000663929"/>
    </source>
</evidence>
<dbReference type="Proteomes" id="UP000663929">
    <property type="component" value="Chromosome"/>
</dbReference>
<reference evidence="1" key="1">
    <citation type="submission" date="2021-03" db="EMBL/GenBank/DDBJ databases">
        <title>Acanthopleuribacteraceae sp. M133.</title>
        <authorList>
            <person name="Wang G."/>
        </authorList>
    </citation>
    <scope>NUCLEOTIDE SEQUENCE</scope>
    <source>
        <strain evidence="1">M133</strain>
    </source>
</reference>
<dbReference type="RefSeq" id="WP_237382375.1">
    <property type="nucleotide sequence ID" value="NZ_CP071793.1"/>
</dbReference>
<evidence type="ECO:0008006" key="3">
    <source>
        <dbReference type="Google" id="ProtNLM"/>
    </source>
</evidence>
<evidence type="ECO:0000313" key="1">
    <source>
        <dbReference type="EMBL" id="QTD52266.1"/>
    </source>
</evidence>
<proteinExistence type="predicted"/>
<protein>
    <recommendedName>
        <fullName evidence="3">Outer membrane lipoprotein-sorting protein</fullName>
    </recommendedName>
</protein>
<dbReference type="EMBL" id="CP071793">
    <property type="protein sequence ID" value="QTD52266.1"/>
    <property type="molecule type" value="Genomic_DNA"/>
</dbReference>
<gene>
    <name evidence="1" type="ORF">J3U87_07310</name>
</gene>
<sequence length="231" mass="26498">MGEPLSGPNPTTEIASLLTRHRAAIGGDRWSEIQAIRILYLHGEGDRERLATFIYRRPHHLYMEELGAGGSRVWRFDGTDASYEHGEASTPFPKLMPTEQNAVYEAEADLEGPFLRTRQKGIRIEWVGREQVEASLCDRLEATYPNGYRATYWIDVRSALIVSKVRTIGARETRYYYDAYRDFDGVLFPSAYRKVTATSVREYHLVDLEINPTLDATFFDLPKKPRGVTFR</sequence>
<organism evidence="1 2">
    <name type="scientific">Sulfidibacter corallicola</name>
    <dbReference type="NCBI Taxonomy" id="2818388"/>
    <lineage>
        <taxon>Bacteria</taxon>
        <taxon>Pseudomonadati</taxon>
        <taxon>Acidobacteriota</taxon>
        <taxon>Holophagae</taxon>
        <taxon>Acanthopleuribacterales</taxon>
        <taxon>Acanthopleuribacteraceae</taxon>
        <taxon>Sulfidibacter</taxon>
    </lineage>
</organism>
<accession>A0A8A4TQK3</accession>
<name>A0A8A4TQK3_SULCO</name>